<dbReference type="EMBL" id="SDRB02013802">
    <property type="protein sequence ID" value="THF94077.1"/>
    <property type="molecule type" value="Genomic_DNA"/>
</dbReference>
<keyword evidence="3" id="KW-1185">Reference proteome</keyword>
<sequence length="354" mass="39344">MESSSKKVSVSLSLYTILMMMMMMMMICGVRAWTGEINGRVVCDLCGDSSIGPEDHVLQGAEVAVLCITKSGEVLNYQAFTNSKGVYTVAETMPESDRWDACLARPISSFHEHCTSLGEGSSGVKFGYNHPSGPPSSPSDVDEYWKTEIRAMKLIQSIFQGNEAYGTPAKGWSQSLRQLLLPSSFHVSDRILLYIAERTPGLTMISLSNTSKIAGTSFAMAITHWTHLKLLIIGPIDGGFNIDIIRQLGKHCNKLESLHIHVNSFTLDKDSATAIATNLPRLKSLSFLRCSIRKSGVKVVAKQCSKVSFVAIECCSLVEEIEPSLTKTREPRCCDFEEWRSRKLEFRVTNDRRW</sequence>
<protein>
    <recommendedName>
        <fullName evidence="4">Pollen Ole e 1 allergen and extensin family protein</fullName>
    </recommendedName>
</protein>
<proteinExistence type="predicted"/>
<dbReference type="InterPro" id="IPR032675">
    <property type="entry name" value="LRR_dom_sf"/>
</dbReference>
<dbReference type="STRING" id="542762.A0A4S4CWQ0"/>
<dbReference type="AlphaFoldDB" id="A0A4S4CWQ0"/>
<evidence type="ECO:0000313" key="2">
    <source>
        <dbReference type="EMBL" id="THF94077.1"/>
    </source>
</evidence>
<evidence type="ECO:0000256" key="1">
    <source>
        <dbReference type="SAM" id="Phobius"/>
    </source>
</evidence>
<keyword evidence="1" id="KW-1133">Transmembrane helix</keyword>
<reference evidence="2 3" key="1">
    <citation type="journal article" date="2018" name="Proc. Natl. Acad. Sci. U.S.A.">
        <title>Draft genome sequence of Camellia sinensis var. sinensis provides insights into the evolution of the tea genome and tea quality.</title>
        <authorList>
            <person name="Wei C."/>
            <person name="Yang H."/>
            <person name="Wang S."/>
            <person name="Zhao J."/>
            <person name="Liu C."/>
            <person name="Gao L."/>
            <person name="Xia E."/>
            <person name="Lu Y."/>
            <person name="Tai Y."/>
            <person name="She G."/>
            <person name="Sun J."/>
            <person name="Cao H."/>
            <person name="Tong W."/>
            <person name="Gao Q."/>
            <person name="Li Y."/>
            <person name="Deng W."/>
            <person name="Jiang X."/>
            <person name="Wang W."/>
            <person name="Chen Q."/>
            <person name="Zhang S."/>
            <person name="Li H."/>
            <person name="Wu J."/>
            <person name="Wang P."/>
            <person name="Li P."/>
            <person name="Shi C."/>
            <person name="Zheng F."/>
            <person name="Jian J."/>
            <person name="Huang B."/>
            <person name="Shan D."/>
            <person name="Shi M."/>
            <person name="Fang C."/>
            <person name="Yue Y."/>
            <person name="Li F."/>
            <person name="Li D."/>
            <person name="Wei S."/>
            <person name="Han B."/>
            <person name="Jiang C."/>
            <person name="Yin Y."/>
            <person name="Xia T."/>
            <person name="Zhang Z."/>
            <person name="Bennetzen J.L."/>
            <person name="Zhao S."/>
            <person name="Wan X."/>
        </authorList>
    </citation>
    <scope>NUCLEOTIDE SEQUENCE [LARGE SCALE GENOMIC DNA]</scope>
    <source>
        <strain evidence="3">cv. Shuchazao</strain>
        <tissue evidence="2">Leaf</tissue>
    </source>
</reference>
<dbReference type="Pfam" id="PF01190">
    <property type="entry name" value="Pollen_Ole_e_1"/>
    <property type="match status" value="1"/>
</dbReference>
<organism evidence="2 3">
    <name type="scientific">Camellia sinensis var. sinensis</name>
    <name type="common">China tea</name>
    <dbReference type="NCBI Taxonomy" id="542762"/>
    <lineage>
        <taxon>Eukaryota</taxon>
        <taxon>Viridiplantae</taxon>
        <taxon>Streptophyta</taxon>
        <taxon>Embryophyta</taxon>
        <taxon>Tracheophyta</taxon>
        <taxon>Spermatophyta</taxon>
        <taxon>Magnoliopsida</taxon>
        <taxon>eudicotyledons</taxon>
        <taxon>Gunneridae</taxon>
        <taxon>Pentapetalae</taxon>
        <taxon>asterids</taxon>
        <taxon>Ericales</taxon>
        <taxon>Theaceae</taxon>
        <taxon>Camellia</taxon>
    </lineage>
</organism>
<comment type="caution">
    <text evidence="2">The sequence shown here is derived from an EMBL/GenBank/DDBJ whole genome shotgun (WGS) entry which is preliminary data.</text>
</comment>
<evidence type="ECO:0008006" key="4">
    <source>
        <dbReference type="Google" id="ProtNLM"/>
    </source>
</evidence>
<dbReference type="Proteomes" id="UP000306102">
    <property type="component" value="Unassembled WGS sequence"/>
</dbReference>
<name>A0A4S4CWQ0_CAMSN</name>
<accession>A0A4S4CWQ0</accession>
<dbReference type="Gene3D" id="3.80.10.10">
    <property type="entry name" value="Ribonuclease Inhibitor"/>
    <property type="match status" value="1"/>
</dbReference>
<feature type="transmembrane region" description="Helical" evidence="1">
    <location>
        <begin position="12"/>
        <end position="33"/>
    </location>
</feature>
<evidence type="ECO:0000313" key="3">
    <source>
        <dbReference type="Proteomes" id="UP000306102"/>
    </source>
</evidence>
<dbReference type="PANTHER" id="PTHR38400">
    <property type="entry name" value="OS02G0317800 PROTEIN"/>
    <property type="match status" value="1"/>
</dbReference>
<dbReference type="SUPFAM" id="SSF52047">
    <property type="entry name" value="RNI-like"/>
    <property type="match status" value="1"/>
</dbReference>
<gene>
    <name evidence="2" type="ORF">TEA_018411</name>
</gene>
<keyword evidence="1" id="KW-0812">Transmembrane</keyword>
<keyword evidence="1" id="KW-0472">Membrane</keyword>